<reference evidence="8" key="1">
    <citation type="submission" date="2020-03" db="EMBL/GenBank/DDBJ databases">
        <title>Transcriptomic Profiling of the Digestive Tract of the Rat Flea, Xenopsylla cheopis, Following Blood Feeding and Infection with Yersinia pestis.</title>
        <authorList>
            <person name="Bland D.M."/>
            <person name="Martens C.A."/>
            <person name="Virtaneva K."/>
            <person name="Kanakabandi K."/>
            <person name="Long D."/>
            <person name="Rosenke R."/>
            <person name="Saturday G.A."/>
            <person name="Hoyt F.H."/>
            <person name="Bruno D.P."/>
            <person name="Ribeiro J.M.C."/>
            <person name="Hinnebusch J."/>
        </authorList>
    </citation>
    <scope>NUCLEOTIDE SEQUENCE</scope>
</reference>
<dbReference type="InterPro" id="IPR009292">
    <property type="entry name" value="RRP36"/>
</dbReference>
<dbReference type="AlphaFoldDB" id="A0A6M2DGX4"/>
<evidence type="ECO:0000256" key="4">
    <source>
        <dbReference type="ARBA" id="ARBA00022552"/>
    </source>
</evidence>
<evidence type="ECO:0000256" key="2">
    <source>
        <dbReference type="ARBA" id="ARBA00009418"/>
    </source>
</evidence>
<comment type="function">
    <text evidence="6">Component of the 90S pre-ribosome involved in the maturation of rRNAs. Required for early cleavages of the pre-RNAs in the 40S ribosomal subunit maturation pathway.</text>
</comment>
<dbReference type="Pfam" id="PF06102">
    <property type="entry name" value="RRP36"/>
    <property type="match status" value="1"/>
</dbReference>
<evidence type="ECO:0000256" key="7">
    <source>
        <dbReference type="SAM" id="Coils"/>
    </source>
</evidence>
<dbReference type="GO" id="GO:0030686">
    <property type="term" value="C:90S preribosome"/>
    <property type="evidence" value="ECO:0007669"/>
    <property type="project" value="TreeGrafter"/>
</dbReference>
<comment type="subcellular location">
    <subcellularLocation>
        <location evidence="1 6">Nucleus</location>
        <location evidence="1 6">Nucleolus</location>
    </subcellularLocation>
</comment>
<evidence type="ECO:0000313" key="8">
    <source>
        <dbReference type="EMBL" id="NOV44930.1"/>
    </source>
</evidence>
<dbReference type="EMBL" id="GIIL01001204">
    <property type="protein sequence ID" value="NOV44930.1"/>
    <property type="molecule type" value="Transcribed_RNA"/>
</dbReference>
<dbReference type="PANTHER" id="PTHR21738">
    <property type="entry name" value="RIBOSOMAL RNA PROCESSING PROTEIN 36 HOMOLOG"/>
    <property type="match status" value="1"/>
</dbReference>
<keyword evidence="3 6" id="KW-0690">Ribosome biogenesis</keyword>
<organism evidence="8">
    <name type="scientific">Xenopsylla cheopis</name>
    <name type="common">Oriental rat flea</name>
    <name type="synonym">Pulex cheopis</name>
    <dbReference type="NCBI Taxonomy" id="163159"/>
    <lineage>
        <taxon>Eukaryota</taxon>
        <taxon>Metazoa</taxon>
        <taxon>Ecdysozoa</taxon>
        <taxon>Arthropoda</taxon>
        <taxon>Hexapoda</taxon>
        <taxon>Insecta</taxon>
        <taxon>Pterygota</taxon>
        <taxon>Neoptera</taxon>
        <taxon>Endopterygota</taxon>
        <taxon>Siphonaptera</taxon>
        <taxon>Pulicidae</taxon>
        <taxon>Xenopsyllinae</taxon>
        <taxon>Xenopsylla</taxon>
    </lineage>
</organism>
<keyword evidence="5 6" id="KW-0539">Nucleus</keyword>
<keyword evidence="7" id="KW-0175">Coiled coil</keyword>
<evidence type="ECO:0000256" key="5">
    <source>
        <dbReference type="ARBA" id="ARBA00023242"/>
    </source>
</evidence>
<protein>
    <recommendedName>
        <fullName evidence="6">rRNA biogenesis protein RRP36</fullName>
    </recommendedName>
</protein>
<dbReference type="GO" id="GO:0005730">
    <property type="term" value="C:nucleolus"/>
    <property type="evidence" value="ECO:0007669"/>
    <property type="project" value="UniProtKB-SubCell"/>
</dbReference>
<keyword evidence="6" id="KW-0687">Ribonucleoprotein</keyword>
<accession>A0A6M2DGX4</accession>
<keyword evidence="4 6" id="KW-0698">rRNA processing</keyword>
<comment type="subunit">
    <text evidence="6">Associates with 90S and pre-40S pre-ribosomal particles.</text>
</comment>
<dbReference type="PANTHER" id="PTHR21738:SF0">
    <property type="entry name" value="RIBOSOMAL RNA PROCESSING PROTEIN 36 HOMOLOG"/>
    <property type="match status" value="1"/>
</dbReference>
<name>A0A6M2DGX4_XENCH</name>
<evidence type="ECO:0000256" key="6">
    <source>
        <dbReference type="RuleBase" id="RU368027"/>
    </source>
</evidence>
<feature type="coiled-coil region" evidence="7">
    <location>
        <begin position="152"/>
        <end position="187"/>
    </location>
</feature>
<evidence type="ECO:0000256" key="1">
    <source>
        <dbReference type="ARBA" id="ARBA00004604"/>
    </source>
</evidence>
<proteinExistence type="inferred from homology"/>
<dbReference type="GO" id="GO:0000462">
    <property type="term" value="P:maturation of SSU-rRNA from tricistronic rRNA transcript (SSU-rRNA, 5.8S rRNA, LSU-rRNA)"/>
    <property type="evidence" value="ECO:0007669"/>
    <property type="project" value="TreeGrafter"/>
</dbReference>
<sequence>MSNLIKNDLNVDHVDVLKNDNDEERLKIRAEISNMSFEDLHKLKEEIGSKLYNKALLGTKAKMKNVQTNFKRENKNRPREMTAKKQVPILRDLPNVKMIEHRDPRFDERAGEFNEKAFKNGYSFIEEIRLKELQQLKENLRNTQDPEEVHNIKFLITRMENQFREKKKVEQKKEKKLMEKMDRLKQVKEGKTPIFRKKCIVLGLVLYIYDHSPKFYIL</sequence>
<evidence type="ECO:0000256" key="3">
    <source>
        <dbReference type="ARBA" id="ARBA00022517"/>
    </source>
</evidence>
<comment type="similarity">
    <text evidence="2 6">Belongs to the RRP36 family.</text>
</comment>